<proteinExistence type="predicted"/>
<evidence type="ECO:0000256" key="1">
    <source>
        <dbReference type="SAM" id="MobiDB-lite"/>
    </source>
</evidence>
<dbReference type="SUPFAM" id="SSF81343">
    <property type="entry name" value="Fumarate reductase respiratory complex transmembrane subunits"/>
    <property type="match status" value="1"/>
</dbReference>
<feature type="transmembrane region" description="Helical" evidence="2">
    <location>
        <begin position="33"/>
        <end position="55"/>
    </location>
</feature>
<dbReference type="RefSeq" id="WP_303678772.1">
    <property type="nucleotide sequence ID" value="NZ_JAPJOB010000003.1"/>
</dbReference>
<dbReference type="CDD" id="cd03498">
    <property type="entry name" value="SQR_TypeB_2_TM"/>
    <property type="match status" value="1"/>
</dbReference>
<keyword evidence="2" id="KW-0472">Membrane</keyword>
<reference evidence="3 4" key="1">
    <citation type="submission" date="2017-08" db="EMBL/GenBank/DDBJ databases">
        <title>Infants hospitalized years apart are colonized by the same room-sourced microbial strains.</title>
        <authorList>
            <person name="Brooks B."/>
            <person name="Olm M.R."/>
            <person name="Firek B.A."/>
            <person name="Baker R."/>
            <person name="Thomas B.C."/>
            <person name="Morowitz M.J."/>
            <person name="Banfield J.F."/>
        </authorList>
    </citation>
    <scope>NUCLEOTIDE SEQUENCE [LARGE SCALE GENOMIC DNA]</scope>
    <source>
        <strain evidence="3">S2_006_000_R1_57</strain>
    </source>
</reference>
<dbReference type="EMBL" id="QFOZ01000004">
    <property type="protein sequence ID" value="PZP89124.1"/>
    <property type="molecule type" value="Genomic_DNA"/>
</dbReference>
<feature type="region of interest" description="Disordered" evidence="1">
    <location>
        <begin position="1"/>
        <end position="23"/>
    </location>
</feature>
<evidence type="ECO:0000313" key="3">
    <source>
        <dbReference type="EMBL" id="PZP89124.1"/>
    </source>
</evidence>
<keyword evidence="2" id="KW-0812">Transmembrane</keyword>
<dbReference type="InterPro" id="IPR011138">
    <property type="entry name" value="Cytochrome_b-558"/>
</dbReference>
<dbReference type="NCBIfam" id="TIGR02046">
    <property type="entry name" value="sdhC_b558_fam"/>
    <property type="match status" value="1"/>
</dbReference>
<dbReference type="AlphaFoldDB" id="A0A2W5IFH2"/>
<protein>
    <submittedName>
        <fullName evidence="3">Succinate dehydrogenase</fullName>
    </submittedName>
</protein>
<evidence type="ECO:0000256" key="2">
    <source>
        <dbReference type="SAM" id="Phobius"/>
    </source>
</evidence>
<gene>
    <name evidence="3" type="ORF">DI579_04335</name>
</gene>
<feature type="transmembrane region" description="Helical" evidence="2">
    <location>
        <begin position="110"/>
        <end position="132"/>
    </location>
</feature>
<dbReference type="Gene3D" id="1.20.1300.10">
    <property type="entry name" value="Fumarate reductase/succinate dehydrogenase, transmembrane subunit"/>
    <property type="match status" value="1"/>
</dbReference>
<comment type="caution">
    <text evidence="3">The sequence shown here is derived from an EMBL/GenBank/DDBJ whole genome shotgun (WGS) entry which is preliminary data.</text>
</comment>
<accession>A0A2W5IFH2</accession>
<sequence>MAGNSTAVAERNTAKTGTTNRAHLRKKPGYPSWVAKFIMAITGWIFSLFLLVHMIGNLKMFKSTYTITQHDLAKGYSPDQIGQQAQAMNDYAHWLRTLLGGLFGYEGVLWVFRIVLLICIILHFASGILLAVRGRQAHGSGPRKVSTARGVSARFMIISGLILACFIVYHILDLTVGDTGADFEHGDAYNNMISSFDRPGVATFYVITMLLLLIHIEHGVATTANDFGATGRRLRAAFSIIGGIIAGLIVLGNLVIVICVASGAIDHVDVAIPNQGYDGTAHAAMAAAALSMIA</sequence>
<organism evidence="3 4">
    <name type="scientific">Lawsonella clevelandensis</name>
    <dbReference type="NCBI Taxonomy" id="1528099"/>
    <lineage>
        <taxon>Bacteria</taxon>
        <taxon>Bacillati</taxon>
        <taxon>Actinomycetota</taxon>
        <taxon>Actinomycetes</taxon>
        <taxon>Mycobacteriales</taxon>
        <taxon>Lawsonellaceae</taxon>
        <taxon>Lawsonella</taxon>
    </lineage>
</organism>
<evidence type="ECO:0000313" key="4">
    <source>
        <dbReference type="Proteomes" id="UP000248606"/>
    </source>
</evidence>
<dbReference type="InterPro" id="IPR034804">
    <property type="entry name" value="SQR/QFR_C/D"/>
</dbReference>
<keyword evidence="2" id="KW-1133">Transmembrane helix</keyword>
<feature type="transmembrane region" description="Helical" evidence="2">
    <location>
        <begin position="153"/>
        <end position="172"/>
    </location>
</feature>
<dbReference type="GO" id="GO:0016020">
    <property type="term" value="C:membrane"/>
    <property type="evidence" value="ECO:0007669"/>
    <property type="project" value="InterPro"/>
</dbReference>
<name>A0A2W5IFH2_9ACTN</name>
<feature type="transmembrane region" description="Helical" evidence="2">
    <location>
        <begin position="202"/>
        <end position="224"/>
    </location>
</feature>
<dbReference type="Proteomes" id="UP000248606">
    <property type="component" value="Unassembled WGS sequence"/>
</dbReference>
<feature type="transmembrane region" description="Helical" evidence="2">
    <location>
        <begin position="236"/>
        <end position="265"/>
    </location>
</feature>